<dbReference type="Pfam" id="PF00501">
    <property type="entry name" value="AMP-binding"/>
    <property type="match status" value="1"/>
</dbReference>
<reference evidence="4 5" key="1">
    <citation type="journal article" date="2024" name="G3 (Bethesda)">
        <title>Genome assembly of Hibiscus sabdariffa L. provides insights into metabolisms of medicinal natural products.</title>
        <authorList>
            <person name="Kim T."/>
        </authorList>
    </citation>
    <scope>NUCLEOTIDE SEQUENCE [LARGE SCALE GENOMIC DNA]</scope>
    <source>
        <strain evidence="4">TK-2024</strain>
        <tissue evidence="4">Old leaves</tissue>
    </source>
</reference>
<dbReference type="InterPro" id="IPR000873">
    <property type="entry name" value="AMP-dep_synth/lig_dom"/>
</dbReference>
<name>A0ABR2DX28_9ROSI</name>
<evidence type="ECO:0000256" key="2">
    <source>
        <dbReference type="SAM" id="MobiDB-lite"/>
    </source>
</evidence>
<evidence type="ECO:0000259" key="3">
    <source>
        <dbReference type="Pfam" id="PF00501"/>
    </source>
</evidence>
<accession>A0ABR2DX28</accession>
<evidence type="ECO:0000313" key="5">
    <source>
        <dbReference type="Proteomes" id="UP001472677"/>
    </source>
</evidence>
<gene>
    <name evidence="4" type="ORF">V6N12_061322</name>
</gene>
<dbReference type="PANTHER" id="PTHR24096">
    <property type="entry name" value="LONG-CHAIN-FATTY-ACID--COA LIGASE"/>
    <property type="match status" value="1"/>
</dbReference>
<proteinExistence type="predicted"/>
<dbReference type="Proteomes" id="UP001472677">
    <property type="component" value="Unassembled WGS sequence"/>
</dbReference>
<feature type="domain" description="AMP-dependent synthetase/ligase" evidence="3">
    <location>
        <begin position="74"/>
        <end position="109"/>
    </location>
</feature>
<sequence length="155" mass="16640">MRLVGKSPKPTQPSPSVLTVPEPDNSTLAATSFVVKSRGKGSSKFQRGFKLVGVARETRFALFAAFVVVSLSGKVDQSDTAAILYSSGTTERVKGVMMTHRNLIARMAVPHIEPRRRREREAAGIGDGAFVPRVRFLYAVGGGFDSELVGFGGEV</sequence>
<protein>
    <recommendedName>
        <fullName evidence="3">AMP-dependent synthetase/ligase domain-containing protein</fullName>
    </recommendedName>
</protein>
<dbReference type="EMBL" id="JBBPBM010000021">
    <property type="protein sequence ID" value="KAK8548408.1"/>
    <property type="molecule type" value="Genomic_DNA"/>
</dbReference>
<keyword evidence="1" id="KW-0436">Ligase</keyword>
<evidence type="ECO:0000313" key="4">
    <source>
        <dbReference type="EMBL" id="KAK8548408.1"/>
    </source>
</evidence>
<comment type="caution">
    <text evidence="4">The sequence shown here is derived from an EMBL/GenBank/DDBJ whole genome shotgun (WGS) entry which is preliminary data.</text>
</comment>
<dbReference type="PANTHER" id="PTHR24096:SF251">
    <property type="entry name" value="4-COUMARATE--COA LIGASE-LIKE 9"/>
    <property type="match status" value="1"/>
</dbReference>
<keyword evidence="5" id="KW-1185">Reference proteome</keyword>
<dbReference type="SUPFAM" id="SSF56801">
    <property type="entry name" value="Acetyl-CoA synthetase-like"/>
    <property type="match status" value="1"/>
</dbReference>
<dbReference type="Gene3D" id="3.40.50.980">
    <property type="match status" value="1"/>
</dbReference>
<feature type="region of interest" description="Disordered" evidence="2">
    <location>
        <begin position="1"/>
        <end position="23"/>
    </location>
</feature>
<organism evidence="4 5">
    <name type="scientific">Hibiscus sabdariffa</name>
    <name type="common">roselle</name>
    <dbReference type="NCBI Taxonomy" id="183260"/>
    <lineage>
        <taxon>Eukaryota</taxon>
        <taxon>Viridiplantae</taxon>
        <taxon>Streptophyta</taxon>
        <taxon>Embryophyta</taxon>
        <taxon>Tracheophyta</taxon>
        <taxon>Spermatophyta</taxon>
        <taxon>Magnoliopsida</taxon>
        <taxon>eudicotyledons</taxon>
        <taxon>Gunneridae</taxon>
        <taxon>Pentapetalae</taxon>
        <taxon>rosids</taxon>
        <taxon>malvids</taxon>
        <taxon>Malvales</taxon>
        <taxon>Malvaceae</taxon>
        <taxon>Malvoideae</taxon>
        <taxon>Hibiscus</taxon>
    </lineage>
</organism>
<evidence type="ECO:0000256" key="1">
    <source>
        <dbReference type="ARBA" id="ARBA00022598"/>
    </source>
</evidence>